<dbReference type="InterPro" id="IPR007712">
    <property type="entry name" value="RelE/ParE_toxin"/>
</dbReference>
<dbReference type="EMBL" id="JAUKPO010000042">
    <property type="protein sequence ID" value="MDO1451097.1"/>
    <property type="molecule type" value="Genomic_DNA"/>
</dbReference>
<protein>
    <recommendedName>
        <fullName evidence="3">Toxin</fullName>
    </recommendedName>
</protein>
<keyword evidence="2" id="KW-1277">Toxin-antitoxin system</keyword>
<comment type="caution">
    <text evidence="4">The sequence shown here is derived from an EMBL/GenBank/DDBJ whole genome shotgun (WGS) entry which is preliminary data.</text>
</comment>
<dbReference type="InterPro" id="IPR028344">
    <property type="entry name" value="ParE1/4"/>
</dbReference>
<sequence length="99" mass="11308">MAKYELSQAAAEDLIAIWLYMSDNSSDKQADQMIDKIEQQCQSLALNPAMGRLRPELKSGLRSFPVNPYTIFYDSIAQNYIVVRRVLHQSRDIDTILGQ</sequence>
<dbReference type="Gene3D" id="3.30.2310.20">
    <property type="entry name" value="RelE-like"/>
    <property type="match status" value="1"/>
</dbReference>
<evidence type="ECO:0000256" key="3">
    <source>
        <dbReference type="PIRNR" id="PIRNR029218"/>
    </source>
</evidence>
<dbReference type="InterPro" id="IPR051803">
    <property type="entry name" value="TA_system_RelE-like_toxin"/>
</dbReference>
<evidence type="ECO:0000313" key="5">
    <source>
        <dbReference type="Proteomes" id="UP001168528"/>
    </source>
</evidence>
<gene>
    <name evidence="4" type="ORF">Q0590_32790</name>
</gene>
<dbReference type="PANTHER" id="PTHR33755">
    <property type="entry name" value="TOXIN PARE1-RELATED"/>
    <property type="match status" value="1"/>
</dbReference>
<keyword evidence="5" id="KW-1185">Reference proteome</keyword>
<reference evidence="4" key="1">
    <citation type="submission" date="2023-07" db="EMBL/GenBank/DDBJ databases">
        <title>The genome sequence of Rhodocytophaga aerolata KACC 12507.</title>
        <authorList>
            <person name="Zhang X."/>
        </authorList>
    </citation>
    <scope>NUCLEOTIDE SEQUENCE</scope>
    <source>
        <strain evidence="4">KACC 12507</strain>
    </source>
</reference>
<dbReference type="InterPro" id="IPR035093">
    <property type="entry name" value="RelE/ParE_toxin_dom_sf"/>
</dbReference>
<dbReference type="PIRSF" id="PIRSF029218">
    <property type="entry name" value="ParE"/>
    <property type="match status" value="1"/>
</dbReference>
<proteinExistence type="inferred from homology"/>
<organism evidence="4 5">
    <name type="scientific">Rhodocytophaga aerolata</name>
    <dbReference type="NCBI Taxonomy" id="455078"/>
    <lineage>
        <taxon>Bacteria</taxon>
        <taxon>Pseudomonadati</taxon>
        <taxon>Bacteroidota</taxon>
        <taxon>Cytophagia</taxon>
        <taxon>Cytophagales</taxon>
        <taxon>Rhodocytophagaceae</taxon>
        <taxon>Rhodocytophaga</taxon>
    </lineage>
</organism>
<dbReference type="Proteomes" id="UP001168528">
    <property type="component" value="Unassembled WGS sequence"/>
</dbReference>
<accession>A0ABT8RG68</accession>
<evidence type="ECO:0000256" key="1">
    <source>
        <dbReference type="ARBA" id="ARBA00006226"/>
    </source>
</evidence>
<evidence type="ECO:0000256" key="2">
    <source>
        <dbReference type="ARBA" id="ARBA00022649"/>
    </source>
</evidence>
<dbReference type="Pfam" id="PF05016">
    <property type="entry name" value="ParE_toxin"/>
    <property type="match status" value="1"/>
</dbReference>
<comment type="similarity">
    <text evidence="1 3">Belongs to the RelE toxin family.</text>
</comment>
<name>A0ABT8RG68_9BACT</name>
<evidence type="ECO:0000313" key="4">
    <source>
        <dbReference type="EMBL" id="MDO1451097.1"/>
    </source>
</evidence>
<dbReference type="RefSeq" id="WP_302041896.1">
    <property type="nucleotide sequence ID" value="NZ_JAUKPO010000042.1"/>
</dbReference>